<reference evidence="1" key="1">
    <citation type="journal article" date="2021" name="Antibiotics">
        <title>Does an Antibiotic Stewardship Applied in a Pig Farm Lead to Low ESBL Prevalence?</title>
        <authorList>
            <person name="Fournier C."/>
            <person name="Nordmann P."/>
            <person name="Pittet O."/>
            <person name="Poirel L."/>
        </authorList>
    </citation>
    <scope>NUCLEOTIDE SEQUENCE</scope>
    <source>
        <plasmid evidence="1">pCTX-M-1.A</plasmid>
    </source>
</reference>
<evidence type="ECO:0000313" key="1">
    <source>
        <dbReference type="EMBL" id="QWP89209.1"/>
    </source>
</evidence>
<proteinExistence type="predicted"/>
<accession>A0A8F1IF92</accession>
<sequence>MNSKNFAIFFQLGNRVSEYLFLRSYSAKHISGLLVPRSILLPFSAHIRLTTTWPRGEIYEENQHQQTASGSLYAAGGHHIRRFQYGIRILSALPAGV</sequence>
<dbReference type="AlphaFoldDB" id="A0A8F1IF92"/>
<gene>
    <name evidence="1" type="ORF">IHCLGBEB_00012</name>
</gene>
<protein>
    <submittedName>
        <fullName evidence="1">Uncharacterized protein</fullName>
    </submittedName>
</protein>
<keyword evidence="1" id="KW-0614">Plasmid</keyword>
<dbReference type="EMBL" id="MW978788">
    <property type="protein sequence ID" value="QWP89209.1"/>
    <property type="molecule type" value="Genomic_DNA"/>
</dbReference>
<organism evidence="1">
    <name type="scientific">Escherichia coli</name>
    <dbReference type="NCBI Taxonomy" id="562"/>
    <lineage>
        <taxon>Bacteria</taxon>
        <taxon>Pseudomonadati</taxon>
        <taxon>Pseudomonadota</taxon>
        <taxon>Gammaproteobacteria</taxon>
        <taxon>Enterobacterales</taxon>
        <taxon>Enterobacteriaceae</taxon>
        <taxon>Escherichia</taxon>
    </lineage>
</organism>
<name>A0A8F1IF92_ECOLX</name>
<geneLocation type="plasmid" evidence="1">
    <name>pCTX-M-1.A</name>
</geneLocation>